<protein>
    <submittedName>
        <fullName evidence="3">Uncharacterized protein</fullName>
    </submittedName>
</protein>
<sequence length="232" mass="25383">MPFPIAVLGTTRDRAAERLQPYIEQGRLTEGDAERTLTFVSADKTIMHRALVPAAVGTTVAVMLHFAMSARRISLAKRILVPAGAGTIIGEVMTIKRLRDDYQGWRDGLTDEPAVRGVLRELMQNGRNRAGPLASTPTPMQMQMQAGAEKQNDDTPANRWGELRKEAGVTQASSWDTLRQSKGRAALPPTAAPATATGAQATAYTPPVEQLEMTAEERRFKELMDRESRPST</sequence>
<organism evidence="3 4">
    <name type="scientific">Schizophyllum amplum</name>
    <dbReference type="NCBI Taxonomy" id="97359"/>
    <lineage>
        <taxon>Eukaryota</taxon>
        <taxon>Fungi</taxon>
        <taxon>Dikarya</taxon>
        <taxon>Basidiomycota</taxon>
        <taxon>Agaricomycotina</taxon>
        <taxon>Agaricomycetes</taxon>
        <taxon>Agaricomycetidae</taxon>
        <taxon>Agaricales</taxon>
        <taxon>Schizophyllaceae</taxon>
        <taxon>Schizophyllum</taxon>
    </lineage>
</organism>
<dbReference type="EMBL" id="VDMD01000010">
    <property type="protein sequence ID" value="TRM63184.1"/>
    <property type="molecule type" value="Genomic_DNA"/>
</dbReference>
<evidence type="ECO:0000313" key="3">
    <source>
        <dbReference type="EMBL" id="TRM63184.1"/>
    </source>
</evidence>
<evidence type="ECO:0000313" key="4">
    <source>
        <dbReference type="Proteomes" id="UP000320762"/>
    </source>
</evidence>
<dbReference type="AlphaFoldDB" id="A0A550CEF2"/>
<keyword evidence="2" id="KW-1133">Transmembrane helix</keyword>
<feature type="compositionally biased region" description="Low complexity" evidence="1">
    <location>
        <begin position="185"/>
        <end position="207"/>
    </location>
</feature>
<keyword evidence="2" id="KW-0472">Membrane</keyword>
<comment type="caution">
    <text evidence="3">The sequence shown here is derived from an EMBL/GenBank/DDBJ whole genome shotgun (WGS) entry which is preliminary data.</text>
</comment>
<dbReference type="OrthoDB" id="10405125at2759"/>
<keyword evidence="2" id="KW-0812">Transmembrane</keyword>
<evidence type="ECO:0000256" key="1">
    <source>
        <dbReference type="SAM" id="MobiDB-lite"/>
    </source>
</evidence>
<gene>
    <name evidence="3" type="ORF">BD626DRAFT_548138</name>
</gene>
<proteinExistence type="predicted"/>
<feature type="compositionally biased region" description="Polar residues" evidence="1">
    <location>
        <begin position="170"/>
        <end position="180"/>
    </location>
</feature>
<dbReference type="Proteomes" id="UP000320762">
    <property type="component" value="Unassembled WGS sequence"/>
</dbReference>
<evidence type="ECO:0000256" key="2">
    <source>
        <dbReference type="SAM" id="Phobius"/>
    </source>
</evidence>
<reference evidence="3 4" key="1">
    <citation type="journal article" date="2019" name="New Phytol.">
        <title>Comparative genomics reveals unique wood-decay strategies and fruiting body development in the Schizophyllaceae.</title>
        <authorList>
            <person name="Almasi E."/>
            <person name="Sahu N."/>
            <person name="Krizsan K."/>
            <person name="Balint B."/>
            <person name="Kovacs G.M."/>
            <person name="Kiss B."/>
            <person name="Cseklye J."/>
            <person name="Drula E."/>
            <person name="Henrissat B."/>
            <person name="Nagy I."/>
            <person name="Chovatia M."/>
            <person name="Adam C."/>
            <person name="LaButti K."/>
            <person name="Lipzen A."/>
            <person name="Riley R."/>
            <person name="Grigoriev I.V."/>
            <person name="Nagy L.G."/>
        </authorList>
    </citation>
    <scope>NUCLEOTIDE SEQUENCE [LARGE SCALE GENOMIC DNA]</scope>
    <source>
        <strain evidence="3 4">NL-1724</strain>
    </source>
</reference>
<keyword evidence="4" id="KW-1185">Reference proteome</keyword>
<feature type="transmembrane region" description="Helical" evidence="2">
    <location>
        <begin position="46"/>
        <end position="68"/>
    </location>
</feature>
<name>A0A550CEF2_9AGAR</name>
<feature type="region of interest" description="Disordered" evidence="1">
    <location>
        <begin position="167"/>
        <end position="213"/>
    </location>
</feature>
<accession>A0A550CEF2</accession>